<evidence type="ECO:0000259" key="2">
    <source>
        <dbReference type="PROSITE" id="PS51831"/>
    </source>
</evidence>
<feature type="domain" description="HD" evidence="2">
    <location>
        <begin position="104"/>
        <end position="255"/>
    </location>
</feature>
<dbReference type="InterPro" id="IPR050135">
    <property type="entry name" value="dGTPase-like"/>
</dbReference>
<evidence type="ECO:0000313" key="4">
    <source>
        <dbReference type="Proteomes" id="UP000261560"/>
    </source>
</evidence>
<dbReference type="PANTHER" id="PTHR11373">
    <property type="entry name" value="DEOXYNUCLEOSIDE TRIPHOSPHATE TRIPHOSPHOHYDROLASE"/>
    <property type="match status" value="1"/>
</dbReference>
<evidence type="ECO:0000256" key="1">
    <source>
        <dbReference type="ARBA" id="ARBA00005776"/>
    </source>
</evidence>
<dbReference type="GO" id="GO:0006203">
    <property type="term" value="P:dGTP catabolic process"/>
    <property type="evidence" value="ECO:0007669"/>
    <property type="project" value="TreeGrafter"/>
</dbReference>
<dbReference type="AlphaFoldDB" id="A0A3B3C1U8"/>
<dbReference type="PANTHER" id="PTHR11373:SF4">
    <property type="entry name" value="DEOXYNUCLEOSIDE TRIPHOSPHATE TRIPHOSPHOHYDROLASE SAMHD1"/>
    <property type="match status" value="1"/>
</dbReference>
<dbReference type="GO" id="GO:0051607">
    <property type="term" value="P:defense response to virus"/>
    <property type="evidence" value="ECO:0007669"/>
    <property type="project" value="TreeGrafter"/>
</dbReference>
<organism evidence="3 4">
    <name type="scientific">Oryzias melastigma</name>
    <name type="common">Marine medaka</name>
    <dbReference type="NCBI Taxonomy" id="30732"/>
    <lineage>
        <taxon>Eukaryota</taxon>
        <taxon>Metazoa</taxon>
        <taxon>Chordata</taxon>
        <taxon>Craniata</taxon>
        <taxon>Vertebrata</taxon>
        <taxon>Euteleostomi</taxon>
        <taxon>Actinopterygii</taxon>
        <taxon>Neopterygii</taxon>
        <taxon>Teleostei</taxon>
        <taxon>Neoteleostei</taxon>
        <taxon>Acanthomorphata</taxon>
        <taxon>Ovalentaria</taxon>
        <taxon>Atherinomorphae</taxon>
        <taxon>Beloniformes</taxon>
        <taxon>Adrianichthyidae</taxon>
        <taxon>Oryziinae</taxon>
        <taxon>Oryzias</taxon>
    </lineage>
</organism>
<dbReference type="PaxDb" id="30732-ENSOMEP00000011800"/>
<dbReference type="OMA" id="DWTHEVV"/>
<reference evidence="3" key="1">
    <citation type="submission" date="2025-08" db="UniProtKB">
        <authorList>
            <consortium name="Ensembl"/>
        </authorList>
    </citation>
    <scope>IDENTIFICATION</scope>
</reference>
<dbReference type="GO" id="GO:0008832">
    <property type="term" value="F:dGTPase activity"/>
    <property type="evidence" value="ECO:0007669"/>
    <property type="project" value="TreeGrafter"/>
</dbReference>
<keyword evidence="4" id="KW-1185">Reference proteome</keyword>
<name>A0A3B3C1U8_ORYME</name>
<dbReference type="GO" id="GO:0045088">
    <property type="term" value="P:regulation of innate immune response"/>
    <property type="evidence" value="ECO:0007669"/>
    <property type="project" value="TreeGrafter"/>
</dbReference>
<dbReference type="GO" id="GO:0005634">
    <property type="term" value="C:nucleus"/>
    <property type="evidence" value="ECO:0007669"/>
    <property type="project" value="TreeGrafter"/>
</dbReference>
<dbReference type="SUPFAM" id="SSF109604">
    <property type="entry name" value="HD-domain/PDEase-like"/>
    <property type="match status" value="1"/>
</dbReference>
<dbReference type="InterPro" id="IPR003607">
    <property type="entry name" value="HD/PDEase_dom"/>
</dbReference>
<dbReference type="Pfam" id="PF01966">
    <property type="entry name" value="HD"/>
    <property type="match status" value="1"/>
</dbReference>
<dbReference type="PROSITE" id="PS51831">
    <property type="entry name" value="HD"/>
    <property type="match status" value="1"/>
</dbReference>
<dbReference type="SMART" id="SM00471">
    <property type="entry name" value="HDc"/>
    <property type="match status" value="1"/>
</dbReference>
<protein>
    <recommendedName>
        <fullName evidence="2">HD domain-containing protein</fullName>
    </recommendedName>
</protein>
<accession>A0A3B3C1U8</accession>
<dbReference type="Proteomes" id="UP000261560">
    <property type="component" value="Unplaced"/>
</dbReference>
<dbReference type="STRING" id="30732.ENSOMEP00000011800"/>
<dbReference type="Gene3D" id="1.10.3210.10">
    <property type="entry name" value="Hypothetical protein af1432"/>
    <property type="match status" value="1"/>
</dbReference>
<evidence type="ECO:0000313" key="3">
    <source>
        <dbReference type="Ensembl" id="ENSOMEP00000011800.1"/>
    </source>
</evidence>
<dbReference type="Ensembl" id="ENSOMET00000018986.1">
    <property type="protein sequence ID" value="ENSOMEP00000011800.1"/>
    <property type="gene ID" value="ENSOMEG00000013127.1"/>
</dbReference>
<comment type="similarity">
    <text evidence="1">Belongs to the SAMHD1 family.</text>
</comment>
<reference evidence="3" key="2">
    <citation type="submission" date="2025-09" db="UniProtKB">
        <authorList>
            <consortium name="Ensembl"/>
        </authorList>
    </citation>
    <scope>IDENTIFICATION</scope>
</reference>
<dbReference type="CDD" id="cd00077">
    <property type="entry name" value="HDc"/>
    <property type="match status" value="1"/>
</dbReference>
<dbReference type="GeneTree" id="ENSGT00390000013867"/>
<dbReference type="InterPro" id="IPR006674">
    <property type="entry name" value="HD_domain"/>
</dbReference>
<sequence length="485" mass="56781">MQITSGYDEISRTYASVTVAGTTVKQRGYWIWDMQITSSYDERSRTYASVTVAGTTVFNDSIHGHVELHPFLVKIIDTPQFQRLRNIKQLGGGYLVYPGASHNRFEHSIGVAYLAGVLAKTLQENQPELNITDMDILCVQIGGLCHDLGHGPFSHLFDEMFIRGACGNEDWTHEVVSVRMFEHLMNENELKSDPPLLEDDLMFIRELILGRPLEELGEVGTTGWPYRGRTEEKSFLYEIVSNKENGIDVDKFDYFARDCHHLGIKNNFDHMRYFKFARVIEVGTEPNRRKHICLREKEVWNLYELFHTRLLLHKRVCHHKVTTNVEIMMEQSKTILKRIMTRKLYRFLGEAKVTNINNSPPLITFSYGNEEEDPMKYTYFYKKNEPDRGFLIPRNKVRNVIILPFLRVENKCNSEVLNVYCRFSQVSDFLPECFLEQRIRVYWKTEDEDLMNIVAQTFRTWCNTNGFEVMIRSGMLDLMCLMRIR</sequence>
<proteinExistence type="inferred from homology"/>
<dbReference type="Gene3D" id="3.30.70.2760">
    <property type="match status" value="1"/>
</dbReference>